<gene>
    <name evidence="4" type="ORF">GCM10009802_53830</name>
</gene>
<evidence type="ECO:0000256" key="2">
    <source>
        <dbReference type="SAM" id="SignalP"/>
    </source>
</evidence>
<sequence length="261" mass="26333">MTRQPSRARTRIALAALAAAGLLAAGCGTDSDGATTDPAGNAEPRRAEGAGGDESTRNGDRAERNAPAKKEDGAPAQPAEGAGDDAADDGAAAEPLGAKPTAESKAEPKAAAGGSAAASWCRTGDLSASVRPLNPAAGNRYAALVLTNDSDSACRTRGWTGLQLVGEDGANIPTEVVRDRSRTPSMLTLAPGAAAWSRLHWTVVAGDSDDGSGACRPKPAALEVIPPDTYHHTDAAWRLGEVCNAGRIDALPLAKGTGPAR</sequence>
<feature type="signal peptide" evidence="2">
    <location>
        <begin position="1"/>
        <end position="24"/>
    </location>
</feature>
<keyword evidence="5" id="KW-1185">Reference proteome</keyword>
<dbReference type="RefSeq" id="WP_344293110.1">
    <property type="nucleotide sequence ID" value="NZ_BAAAPF010000255.1"/>
</dbReference>
<keyword evidence="2" id="KW-0732">Signal</keyword>
<organism evidence="4 5">
    <name type="scientific">Streptomyces synnematoformans</name>
    <dbReference type="NCBI Taxonomy" id="415721"/>
    <lineage>
        <taxon>Bacteria</taxon>
        <taxon>Bacillati</taxon>
        <taxon>Actinomycetota</taxon>
        <taxon>Actinomycetes</taxon>
        <taxon>Kitasatosporales</taxon>
        <taxon>Streptomycetaceae</taxon>
        <taxon>Streptomyces</taxon>
    </lineage>
</organism>
<feature type="region of interest" description="Disordered" evidence="1">
    <location>
        <begin position="26"/>
        <end position="110"/>
    </location>
</feature>
<dbReference type="EMBL" id="BAAAPF010000255">
    <property type="protein sequence ID" value="GAA1499690.1"/>
    <property type="molecule type" value="Genomic_DNA"/>
</dbReference>
<evidence type="ECO:0000313" key="4">
    <source>
        <dbReference type="EMBL" id="GAA1499690.1"/>
    </source>
</evidence>
<reference evidence="5" key="1">
    <citation type="journal article" date="2019" name="Int. J. Syst. Evol. Microbiol.">
        <title>The Global Catalogue of Microorganisms (GCM) 10K type strain sequencing project: providing services to taxonomists for standard genome sequencing and annotation.</title>
        <authorList>
            <consortium name="The Broad Institute Genomics Platform"/>
            <consortium name="The Broad Institute Genome Sequencing Center for Infectious Disease"/>
            <person name="Wu L."/>
            <person name="Ma J."/>
        </authorList>
    </citation>
    <scope>NUCLEOTIDE SEQUENCE [LARGE SCALE GENOMIC DNA]</scope>
    <source>
        <strain evidence="5">JCM 15481</strain>
    </source>
</reference>
<comment type="caution">
    <text evidence="4">The sequence shown here is derived from an EMBL/GenBank/DDBJ whole genome shotgun (WGS) entry which is preliminary data.</text>
</comment>
<dbReference type="PROSITE" id="PS51257">
    <property type="entry name" value="PROKAR_LIPOPROTEIN"/>
    <property type="match status" value="1"/>
</dbReference>
<dbReference type="InterPro" id="IPR025326">
    <property type="entry name" value="DUF4232"/>
</dbReference>
<dbReference type="Pfam" id="PF14016">
    <property type="entry name" value="DUF4232"/>
    <property type="match status" value="1"/>
</dbReference>
<evidence type="ECO:0000259" key="3">
    <source>
        <dbReference type="Pfam" id="PF14016"/>
    </source>
</evidence>
<protein>
    <recommendedName>
        <fullName evidence="3">DUF4232 domain-containing protein</fullName>
    </recommendedName>
</protein>
<proteinExistence type="predicted"/>
<dbReference type="Proteomes" id="UP001500443">
    <property type="component" value="Unassembled WGS sequence"/>
</dbReference>
<feature type="compositionally biased region" description="Basic and acidic residues" evidence="1">
    <location>
        <begin position="43"/>
        <end position="73"/>
    </location>
</feature>
<feature type="chain" id="PRO_5047519113" description="DUF4232 domain-containing protein" evidence="2">
    <location>
        <begin position="25"/>
        <end position="261"/>
    </location>
</feature>
<evidence type="ECO:0000256" key="1">
    <source>
        <dbReference type="SAM" id="MobiDB-lite"/>
    </source>
</evidence>
<accession>A0ABP4K9W9</accession>
<name>A0ABP4K9W9_9ACTN</name>
<feature type="domain" description="DUF4232" evidence="3">
    <location>
        <begin position="121"/>
        <end position="247"/>
    </location>
</feature>
<feature type="compositionally biased region" description="Low complexity" evidence="1">
    <location>
        <begin position="89"/>
        <end position="101"/>
    </location>
</feature>
<evidence type="ECO:0000313" key="5">
    <source>
        <dbReference type="Proteomes" id="UP001500443"/>
    </source>
</evidence>